<dbReference type="SUPFAM" id="SSF117856">
    <property type="entry name" value="AF0104/ALDC/Ptd012-like"/>
    <property type="match status" value="1"/>
</dbReference>
<dbReference type="PANTHER" id="PTHR31100:SF69">
    <property type="entry name" value="AT-HOOK MOTIF NUCLEAR-LOCALIZED PROTEIN 17-RELATED"/>
    <property type="match status" value="1"/>
</dbReference>
<protein>
    <recommendedName>
        <fullName evidence="1">PPC domain-containing protein</fullName>
    </recommendedName>
</protein>
<dbReference type="GO" id="GO:0003680">
    <property type="term" value="F:minor groove of adenine-thymine-rich DNA binding"/>
    <property type="evidence" value="ECO:0000318"/>
    <property type="project" value="GO_Central"/>
</dbReference>
<dbReference type="Gene3D" id="3.30.1330.80">
    <property type="entry name" value="Hypothetical protein, similar to alpha- acetolactate decarboxylase, domain 2"/>
    <property type="match status" value="1"/>
</dbReference>
<dbReference type="Pfam" id="PF03479">
    <property type="entry name" value="PCC"/>
    <property type="match status" value="1"/>
</dbReference>
<feature type="domain" description="PPC" evidence="1">
    <location>
        <begin position="51"/>
        <end position="185"/>
    </location>
</feature>
<dbReference type="CDD" id="cd11378">
    <property type="entry name" value="DUF296"/>
    <property type="match status" value="1"/>
</dbReference>
<dbReference type="EMBL" id="LFYR01001331">
    <property type="protein sequence ID" value="KMZ62591.1"/>
    <property type="molecule type" value="Genomic_DNA"/>
</dbReference>
<evidence type="ECO:0000313" key="2">
    <source>
        <dbReference type="EMBL" id="KMZ62591.1"/>
    </source>
</evidence>
<gene>
    <name evidence="2" type="ORF">ZOSMA_450G00030</name>
</gene>
<dbReference type="AlphaFoldDB" id="A0A0K9P0L3"/>
<name>A0A0K9P0L3_ZOSMR</name>
<dbReference type="GO" id="GO:0005634">
    <property type="term" value="C:nucleus"/>
    <property type="evidence" value="ECO:0000318"/>
    <property type="project" value="GO_Central"/>
</dbReference>
<dbReference type="GO" id="GO:0003700">
    <property type="term" value="F:DNA-binding transcription factor activity"/>
    <property type="evidence" value="ECO:0000318"/>
    <property type="project" value="GO_Central"/>
</dbReference>
<reference evidence="3" key="1">
    <citation type="journal article" date="2016" name="Nature">
        <title>The genome of the seagrass Zostera marina reveals angiosperm adaptation to the sea.</title>
        <authorList>
            <person name="Olsen J.L."/>
            <person name="Rouze P."/>
            <person name="Verhelst B."/>
            <person name="Lin Y.-C."/>
            <person name="Bayer T."/>
            <person name="Collen J."/>
            <person name="Dattolo E."/>
            <person name="De Paoli E."/>
            <person name="Dittami S."/>
            <person name="Maumus F."/>
            <person name="Michel G."/>
            <person name="Kersting A."/>
            <person name="Lauritano C."/>
            <person name="Lohaus R."/>
            <person name="Toepel M."/>
            <person name="Tonon T."/>
            <person name="Vanneste K."/>
            <person name="Amirebrahimi M."/>
            <person name="Brakel J."/>
            <person name="Bostroem C."/>
            <person name="Chovatia M."/>
            <person name="Grimwood J."/>
            <person name="Jenkins J.W."/>
            <person name="Jueterbock A."/>
            <person name="Mraz A."/>
            <person name="Stam W.T."/>
            <person name="Tice H."/>
            <person name="Bornberg-Bauer E."/>
            <person name="Green P.J."/>
            <person name="Pearson G.A."/>
            <person name="Procaccini G."/>
            <person name="Duarte C.M."/>
            <person name="Schmutz J."/>
            <person name="Reusch T.B.H."/>
            <person name="Van de Peer Y."/>
        </authorList>
    </citation>
    <scope>NUCLEOTIDE SEQUENCE [LARGE SCALE GENOMIC DNA]</scope>
    <source>
        <strain evidence="3">cv. Finnish</strain>
    </source>
</reference>
<evidence type="ECO:0000313" key="3">
    <source>
        <dbReference type="Proteomes" id="UP000036987"/>
    </source>
</evidence>
<dbReference type="InterPro" id="IPR014476">
    <property type="entry name" value="AHL15-29"/>
</dbReference>
<sequence>MSDDRETEAEEETTEKEMVTVKVKRRGRPLGSKNKNHRSLILPQSVIWESITGVRSDIFYVLSGNDIAYTLAEMTIPRQMVILVISVDGMISDITINVPPLSSDSVGISKTFEGTYKIVSMCATFLPPSAFVPTPTIMGGRGFSISFVGPDGVIMGGLITGPLLASGTLRVGVLMFPAAITMTHY</sequence>
<dbReference type="PANTHER" id="PTHR31100">
    <property type="entry name" value="AT-HOOK MOTIF NUCLEAR-LOCALIZED PROTEIN 15"/>
    <property type="match status" value="1"/>
</dbReference>
<organism evidence="2 3">
    <name type="scientific">Zostera marina</name>
    <name type="common">Eelgrass</name>
    <dbReference type="NCBI Taxonomy" id="29655"/>
    <lineage>
        <taxon>Eukaryota</taxon>
        <taxon>Viridiplantae</taxon>
        <taxon>Streptophyta</taxon>
        <taxon>Embryophyta</taxon>
        <taxon>Tracheophyta</taxon>
        <taxon>Spermatophyta</taxon>
        <taxon>Magnoliopsida</taxon>
        <taxon>Liliopsida</taxon>
        <taxon>Zosteraceae</taxon>
        <taxon>Zostera</taxon>
    </lineage>
</organism>
<comment type="caution">
    <text evidence="2">The sequence shown here is derived from an EMBL/GenBank/DDBJ whole genome shotgun (WGS) entry which is preliminary data.</text>
</comment>
<dbReference type="Proteomes" id="UP000036987">
    <property type="component" value="Unassembled WGS sequence"/>
</dbReference>
<keyword evidence="3" id="KW-1185">Reference proteome</keyword>
<accession>A0A0K9P0L3</accession>
<evidence type="ECO:0000259" key="1">
    <source>
        <dbReference type="PROSITE" id="PS51742"/>
    </source>
</evidence>
<dbReference type="PROSITE" id="PS51742">
    <property type="entry name" value="PPC"/>
    <property type="match status" value="1"/>
</dbReference>
<dbReference type="InterPro" id="IPR005175">
    <property type="entry name" value="PPC_dom"/>
</dbReference>
<proteinExistence type="predicted"/>